<protein>
    <submittedName>
        <fullName evidence="1">CIC11C00000002019</fullName>
    </submittedName>
</protein>
<name>A0A1L0DJE6_9ASCO</name>
<proteinExistence type="predicted"/>
<evidence type="ECO:0000313" key="1">
    <source>
        <dbReference type="EMBL" id="SGZ52518.1"/>
    </source>
</evidence>
<dbReference type="AlphaFoldDB" id="A0A1L0DJE6"/>
<gene>
    <name evidence="1" type="ORF">SAMEA4029009_CIC11G00000002019</name>
</gene>
<accession>A0A1L0DJE6</accession>
<reference evidence="1 2" key="1">
    <citation type="submission" date="2016-10" db="EMBL/GenBank/DDBJ databases">
        <authorList>
            <person name="de Groot N.N."/>
        </authorList>
    </citation>
    <scope>NUCLEOTIDE SEQUENCE [LARGE SCALE GENOMIC DNA]</scope>
    <source>
        <strain evidence="1 2">PYCC 4715</strain>
    </source>
</reference>
<organism evidence="1 2">
    <name type="scientific">Sungouiella intermedia</name>
    <dbReference type="NCBI Taxonomy" id="45354"/>
    <lineage>
        <taxon>Eukaryota</taxon>
        <taxon>Fungi</taxon>
        <taxon>Dikarya</taxon>
        <taxon>Ascomycota</taxon>
        <taxon>Saccharomycotina</taxon>
        <taxon>Pichiomycetes</taxon>
        <taxon>Metschnikowiaceae</taxon>
        <taxon>Sungouiella</taxon>
    </lineage>
</organism>
<sequence length="132" mass="15227">MSVERRFSLAIERDPRVDLDELKEPLSAFLVDSRPLLDTRPLAGRLSSCENVSTPLEADFKPRRYSICDLHTLSNNISNSFDDVNHDATQRFASYSLTSKTWDRNHQRRNSTAIRFLFPKAAELVRNLYPDV</sequence>
<evidence type="ECO:0000313" key="2">
    <source>
        <dbReference type="Proteomes" id="UP000182259"/>
    </source>
</evidence>
<dbReference type="EMBL" id="LT635765">
    <property type="protein sequence ID" value="SGZ52518.1"/>
    <property type="molecule type" value="Genomic_DNA"/>
</dbReference>
<dbReference type="Proteomes" id="UP000182259">
    <property type="component" value="Chromosome II"/>
</dbReference>